<keyword evidence="1" id="KW-1133">Transmembrane helix</keyword>
<feature type="transmembrane region" description="Helical" evidence="1">
    <location>
        <begin position="236"/>
        <end position="258"/>
    </location>
</feature>
<feature type="transmembrane region" description="Helical" evidence="1">
    <location>
        <begin position="12"/>
        <end position="32"/>
    </location>
</feature>
<dbReference type="AlphaFoldDB" id="C2ENB2"/>
<keyword evidence="3" id="KW-1185">Reference proteome</keyword>
<sequence>MSYLFKTVTHSLLQELILLGIPTIVVLLLTFINRNTKRNLASTLGVNSQIYLGWLGIIVHELSHLLIAILAGHHIEHFKLICSPREVDINGGRLGYVDESYNPKSLYQRVGTCFIGTAPIWGCTLAVYLILVLMEPNMLRQLQFFSSQIMQGNTKIAFLSLLTTSYFQYPISLERIMSWIGIFLLISLVVGGFDLSSADLHNSWTGFALLYIIMAVLIIILNLLGLGIYVNKILKGFIFIFVSIMSISVILSIIVNLISKVLRIL</sequence>
<feature type="transmembrane region" description="Helical" evidence="1">
    <location>
        <begin position="110"/>
        <end position="134"/>
    </location>
</feature>
<dbReference type="eggNOG" id="ENOG5031PIN">
    <property type="taxonomic scope" value="Bacteria"/>
</dbReference>
<organism evidence="2 3">
    <name type="scientific">Lactobacillus ultunensis DSM 16047</name>
    <dbReference type="NCBI Taxonomy" id="525365"/>
    <lineage>
        <taxon>Bacteria</taxon>
        <taxon>Bacillati</taxon>
        <taxon>Bacillota</taxon>
        <taxon>Bacilli</taxon>
        <taxon>Lactobacillales</taxon>
        <taxon>Lactobacillaceae</taxon>
        <taxon>Lactobacillus</taxon>
    </lineage>
</organism>
<accession>C2ENB2</accession>
<comment type="caution">
    <text evidence="2">The sequence shown here is derived from an EMBL/GenBank/DDBJ whole genome shotgun (WGS) entry which is preliminary data.</text>
</comment>
<keyword evidence="1" id="KW-0812">Transmembrane</keyword>
<feature type="transmembrane region" description="Helical" evidence="1">
    <location>
        <begin position="52"/>
        <end position="71"/>
    </location>
</feature>
<proteinExistence type="predicted"/>
<dbReference type="EMBL" id="ACGU01000055">
    <property type="protein sequence ID" value="EEJ71916.1"/>
    <property type="molecule type" value="Genomic_DNA"/>
</dbReference>
<reference evidence="2 3" key="1">
    <citation type="submission" date="2009-01" db="EMBL/GenBank/DDBJ databases">
        <authorList>
            <person name="Qin X."/>
            <person name="Bachman B."/>
            <person name="Battles P."/>
            <person name="Bell A."/>
            <person name="Bess C."/>
            <person name="Bickham C."/>
            <person name="Chaboub L."/>
            <person name="Chen D."/>
            <person name="Coyle M."/>
            <person name="Deiros D.R."/>
            <person name="Dinh H."/>
            <person name="Forbes L."/>
            <person name="Fowler G."/>
            <person name="Francisco L."/>
            <person name="Fu Q."/>
            <person name="Gubbala S."/>
            <person name="Hale W."/>
            <person name="Han Y."/>
            <person name="Hemphill L."/>
            <person name="Highlander S.K."/>
            <person name="Hirani K."/>
            <person name="Hogues M."/>
            <person name="Jackson L."/>
            <person name="Jakkamsetti A."/>
            <person name="Javaid M."/>
            <person name="Jiang H."/>
            <person name="Korchina V."/>
            <person name="Kovar C."/>
            <person name="Lara F."/>
            <person name="Lee S."/>
            <person name="Mata R."/>
            <person name="Mathew T."/>
            <person name="Moen C."/>
            <person name="Morales K."/>
            <person name="Munidasa M."/>
            <person name="Nazareth L."/>
            <person name="Ngo R."/>
            <person name="Nguyen L."/>
            <person name="Okwuonu G."/>
            <person name="Ongeri F."/>
            <person name="Patil S."/>
            <person name="Petrosino J."/>
            <person name="Pham C."/>
            <person name="Pham P."/>
            <person name="Pu L.-L."/>
            <person name="Puazo M."/>
            <person name="Raj R."/>
            <person name="Reid J."/>
            <person name="Rouhana J."/>
            <person name="Saada N."/>
            <person name="Shang Y."/>
            <person name="Simmons D."/>
            <person name="Thornton R."/>
            <person name="Warren J."/>
            <person name="Weissenberger G."/>
            <person name="Zhang J."/>
            <person name="Zhang L."/>
            <person name="Zhou C."/>
            <person name="Zhu D."/>
            <person name="Muzny D."/>
            <person name="Worley K."/>
            <person name="Gibbs R."/>
        </authorList>
    </citation>
    <scope>NUCLEOTIDE SEQUENCE [LARGE SCALE GENOMIC DNA]</scope>
    <source>
        <strain evidence="2 3">DSM 16047</strain>
    </source>
</reference>
<keyword evidence="1" id="KW-0472">Membrane</keyword>
<feature type="transmembrane region" description="Helical" evidence="1">
    <location>
        <begin position="207"/>
        <end position="230"/>
    </location>
</feature>
<dbReference type="STRING" id="525365.HMPREF0548_1158"/>
<dbReference type="PATRIC" id="fig|525365.8.peg.172"/>
<evidence type="ECO:0000313" key="2">
    <source>
        <dbReference type="EMBL" id="EEJ71916.1"/>
    </source>
</evidence>
<protein>
    <submittedName>
        <fullName evidence="2">Uncharacterized protein</fullName>
    </submittedName>
</protein>
<dbReference type="Proteomes" id="UP000005583">
    <property type="component" value="Unassembled WGS sequence"/>
</dbReference>
<dbReference type="OrthoDB" id="258743at2"/>
<evidence type="ECO:0000256" key="1">
    <source>
        <dbReference type="SAM" id="Phobius"/>
    </source>
</evidence>
<gene>
    <name evidence="2" type="ORF">HMPREF0548_1158</name>
</gene>
<evidence type="ECO:0000313" key="3">
    <source>
        <dbReference type="Proteomes" id="UP000005583"/>
    </source>
</evidence>
<dbReference type="HOGENOM" id="CLU_080089_1_0_9"/>
<feature type="transmembrane region" description="Helical" evidence="1">
    <location>
        <begin position="176"/>
        <end position="195"/>
    </location>
</feature>
<dbReference type="RefSeq" id="WP_007125686.1">
    <property type="nucleotide sequence ID" value="NZ_AZFO01000010.1"/>
</dbReference>
<name>C2ENB2_9LACO</name>